<protein>
    <submittedName>
        <fullName evidence="3">Pimeloyl-ACP methyl ester carboxylesterase</fullName>
    </submittedName>
</protein>
<dbReference type="SUPFAM" id="SSF53474">
    <property type="entry name" value="alpha/beta-Hydrolases"/>
    <property type="match status" value="1"/>
</dbReference>
<feature type="domain" description="AB hydrolase-1" evidence="2">
    <location>
        <begin position="21"/>
        <end position="253"/>
    </location>
</feature>
<sequence length="267" mass="28377">MSYLHTNGIRLAYQRSGQGDPVLLIMGTGAAGHVWSLHQTPALHRAGYQTVTFNNRGIPPSDAPAGRYSLADMVADTRGLIEALDLAPCRIVGTSMGALVAQELAIGWPGLVRCAVLIATRASSDAIRRAQVAAERALLESGVRVPPAYDAFVTALQMLSPATLDDDAAVSSWLEILELAGHGDGAADGQAWVDTLADRREVLRGVAAPCRVIAFTDDLVAPPHLCAGVAEAIPDCDFVEISRCGHLGYLERPHEVNTAIIEFLDKH</sequence>
<dbReference type="AlphaFoldDB" id="A0A927M929"/>
<dbReference type="Proteomes" id="UP000649753">
    <property type="component" value="Unassembled WGS sequence"/>
</dbReference>
<dbReference type="GO" id="GO:0004601">
    <property type="term" value="F:peroxidase activity"/>
    <property type="evidence" value="ECO:0007669"/>
    <property type="project" value="UniProtKB-KW"/>
</dbReference>
<comment type="caution">
    <text evidence="3">The sequence shown here is derived from an EMBL/GenBank/DDBJ whole genome shotgun (WGS) entry which is preliminary data.</text>
</comment>
<keyword evidence="1" id="KW-0575">Peroxidase</keyword>
<dbReference type="InterPro" id="IPR000073">
    <property type="entry name" value="AB_hydrolase_1"/>
</dbReference>
<keyword evidence="4" id="KW-1185">Reference proteome</keyword>
<dbReference type="Gene3D" id="3.40.50.1820">
    <property type="entry name" value="alpha/beta hydrolase"/>
    <property type="match status" value="1"/>
</dbReference>
<dbReference type="PRINTS" id="PR00412">
    <property type="entry name" value="EPOXHYDRLASE"/>
</dbReference>
<dbReference type="InterPro" id="IPR029058">
    <property type="entry name" value="AB_hydrolase_fold"/>
</dbReference>
<dbReference type="PANTHER" id="PTHR43433:SF5">
    <property type="entry name" value="AB HYDROLASE-1 DOMAIN-CONTAINING PROTEIN"/>
    <property type="match status" value="1"/>
</dbReference>
<keyword evidence="1" id="KW-0560">Oxidoreductase</keyword>
<organism evidence="3 4">
    <name type="scientific">Plantactinospora soyae</name>
    <dbReference type="NCBI Taxonomy" id="1544732"/>
    <lineage>
        <taxon>Bacteria</taxon>
        <taxon>Bacillati</taxon>
        <taxon>Actinomycetota</taxon>
        <taxon>Actinomycetes</taxon>
        <taxon>Micromonosporales</taxon>
        <taxon>Micromonosporaceae</taxon>
        <taxon>Plantactinospora</taxon>
    </lineage>
</organism>
<dbReference type="Pfam" id="PF00561">
    <property type="entry name" value="Abhydrolase_1"/>
    <property type="match status" value="1"/>
</dbReference>
<dbReference type="InterPro" id="IPR000639">
    <property type="entry name" value="Epox_hydrolase-like"/>
</dbReference>
<gene>
    <name evidence="3" type="ORF">H4W31_004823</name>
</gene>
<dbReference type="PANTHER" id="PTHR43433">
    <property type="entry name" value="HYDROLASE, ALPHA/BETA FOLD FAMILY PROTEIN"/>
    <property type="match status" value="1"/>
</dbReference>
<dbReference type="EMBL" id="JADBEB010000001">
    <property type="protein sequence ID" value="MBE1489185.1"/>
    <property type="molecule type" value="Genomic_DNA"/>
</dbReference>
<evidence type="ECO:0000256" key="1">
    <source>
        <dbReference type="ARBA" id="ARBA00022559"/>
    </source>
</evidence>
<reference evidence="3" key="1">
    <citation type="submission" date="2020-10" db="EMBL/GenBank/DDBJ databases">
        <title>Sequencing the genomes of 1000 actinobacteria strains.</title>
        <authorList>
            <person name="Klenk H.-P."/>
        </authorList>
    </citation>
    <scope>NUCLEOTIDE SEQUENCE</scope>
    <source>
        <strain evidence="3">DSM 46832</strain>
    </source>
</reference>
<accession>A0A927M929</accession>
<dbReference type="InterPro" id="IPR050471">
    <property type="entry name" value="AB_hydrolase"/>
</dbReference>
<name>A0A927M929_9ACTN</name>
<evidence type="ECO:0000313" key="4">
    <source>
        <dbReference type="Proteomes" id="UP000649753"/>
    </source>
</evidence>
<evidence type="ECO:0000313" key="3">
    <source>
        <dbReference type="EMBL" id="MBE1489185.1"/>
    </source>
</evidence>
<proteinExistence type="predicted"/>
<dbReference type="RefSeq" id="WP_192768695.1">
    <property type="nucleotide sequence ID" value="NZ_JADBEB010000001.1"/>
</dbReference>
<evidence type="ECO:0000259" key="2">
    <source>
        <dbReference type="Pfam" id="PF00561"/>
    </source>
</evidence>